<proteinExistence type="predicted"/>
<evidence type="ECO:0000313" key="3">
    <source>
        <dbReference type="Proteomes" id="UP000427906"/>
    </source>
</evidence>
<dbReference type="KEGG" id="dalk:DSCA_26380"/>
<dbReference type="RefSeq" id="WP_155316835.1">
    <property type="nucleotide sequence ID" value="NZ_AP021874.1"/>
</dbReference>
<name>A0A5K7YIE1_9BACT</name>
<dbReference type="EMBL" id="AP021874">
    <property type="protein sequence ID" value="BBO68708.1"/>
    <property type="molecule type" value="Genomic_DNA"/>
</dbReference>
<evidence type="ECO:0000256" key="1">
    <source>
        <dbReference type="SAM" id="MobiDB-lite"/>
    </source>
</evidence>
<evidence type="ECO:0000313" key="2">
    <source>
        <dbReference type="EMBL" id="BBO68708.1"/>
    </source>
</evidence>
<dbReference type="AlphaFoldDB" id="A0A5K7YIE1"/>
<dbReference type="OrthoDB" id="9939397at2"/>
<reference evidence="2 3" key="1">
    <citation type="submission" date="2019-11" db="EMBL/GenBank/DDBJ databases">
        <title>Comparative genomics of hydrocarbon-degrading Desulfosarcina strains.</title>
        <authorList>
            <person name="Watanabe M."/>
            <person name="Kojima H."/>
            <person name="Fukui M."/>
        </authorList>
    </citation>
    <scope>NUCLEOTIDE SEQUENCE [LARGE SCALE GENOMIC DNA]</scope>
    <source>
        <strain evidence="2 3">PL12</strain>
    </source>
</reference>
<organism evidence="2 3">
    <name type="scientific">Desulfosarcina alkanivorans</name>
    <dbReference type="NCBI Taxonomy" id="571177"/>
    <lineage>
        <taxon>Bacteria</taxon>
        <taxon>Pseudomonadati</taxon>
        <taxon>Thermodesulfobacteriota</taxon>
        <taxon>Desulfobacteria</taxon>
        <taxon>Desulfobacterales</taxon>
        <taxon>Desulfosarcinaceae</taxon>
        <taxon>Desulfosarcina</taxon>
    </lineage>
</organism>
<feature type="region of interest" description="Disordered" evidence="1">
    <location>
        <begin position="54"/>
        <end position="88"/>
    </location>
</feature>
<accession>A0A5K7YIE1</accession>
<feature type="compositionally biased region" description="Basic and acidic residues" evidence="1">
    <location>
        <begin position="74"/>
        <end position="86"/>
    </location>
</feature>
<keyword evidence="3" id="KW-1185">Reference proteome</keyword>
<sequence>MMKKIAWLSVLFVFAGPMDLPAFRDHQSSVTPVGSGPAYPTTRDVVARLKMPKQLPMDNGRPGKPVHPIYPGDKPGHGHPGKDRPRYGWSGGTTVVREVQPIIIVNQPAPQTPAPPPSEPERVWVPPVMGTRTEPGYWDYGIKKIWMGDHWRFEQDFEDRIWVPESQMAVVEQEGYWKIVE</sequence>
<dbReference type="Proteomes" id="UP000427906">
    <property type="component" value="Chromosome"/>
</dbReference>
<protein>
    <submittedName>
        <fullName evidence="2">Uncharacterized protein</fullName>
    </submittedName>
</protein>
<gene>
    <name evidence="2" type="ORF">DSCA_26380</name>
</gene>